<organism evidence="1 2">
    <name type="scientific">Mucilaginibacter gossypiicola</name>
    <dbReference type="NCBI Taxonomy" id="551995"/>
    <lineage>
        <taxon>Bacteria</taxon>
        <taxon>Pseudomonadati</taxon>
        <taxon>Bacteroidota</taxon>
        <taxon>Sphingobacteriia</taxon>
        <taxon>Sphingobacteriales</taxon>
        <taxon>Sphingobacteriaceae</taxon>
        <taxon>Mucilaginibacter</taxon>
    </lineage>
</organism>
<dbReference type="STRING" id="551995.SAMN05192574_105357"/>
<dbReference type="Proteomes" id="UP000198942">
    <property type="component" value="Unassembled WGS sequence"/>
</dbReference>
<sequence>MAIAGFIWLIISHVNKSKQRILATFIVTEAYINDQDVTERYLANNAYFVFYRTGSDPIAFGGIMGDTGTQTYGGISYIIAKRLIQTSSKEPSDTQSFTWTYENAHDGGRSRANVTLMKTYTVNKVGFDLLIVTEEHHRLTFKGYMADTIRTIRS</sequence>
<evidence type="ECO:0000313" key="1">
    <source>
        <dbReference type="EMBL" id="SEO11472.1"/>
    </source>
</evidence>
<reference evidence="2" key="1">
    <citation type="submission" date="2016-10" db="EMBL/GenBank/DDBJ databases">
        <authorList>
            <person name="Varghese N."/>
            <person name="Submissions S."/>
        </authorList>
    </citation>
    <scope>NUCLEOTIDE SEQUENCE [LARGE SCALE GENOMIC DNA]</scope>
    <source>
        <strain evidence="2">Gh-48</strain>
    </source>
</reference>
<protein>
    <submittedName>
        <fullName evidence="1">Uncharacterized protein</fullName>
    </submittedName>
</protein>
<name>A0A1H8M264_9SPHI</name>
<dbReference type="AlphaFoldDB" id="A0A1H8M264"/>
<keyword evidence="2" id="KW-1185">Reference proteome</keyword>
<proteinExistence type="predicted"/>
<gene>
    <name evidence="1" type="ORF">SAMN05192574_105357</name>
</gene>
<dbReference type="EMBL" id="FOCL01000005">
    <property type="protein sequence ID" value="SEO11472.1"/>
    <property type="molecule type" value="Genomic_DNA"/>
</dbReference>
<accession>A0A1H8M264</accession>
<evidence type="ECO:0000313" key="2">
    <source>
        <dbReference type="Proteomes" id="UP000198942"/>
    </source>
</evidence>